<evidence type="ECO:0000256" key="8">
    <source>
        <dbReference type="ARBA" id="ARBA00022840"/>
    </source>
</evidence>
<evidence type="ECO:0000256" key="10">
    <source>
        <dbReference type="HAMAP-Rule" id="MF_00145"/>
    </source>
</evidence>
<protein>
    <recommendedName>
        <fullName evidence="4 10">Phosphoglycerate kinase</fullName>
        <ecNumber evidence="3 10">2.7.2.3</ecNumber>
    </recommendedName>
</protein>
<reference evidence="12 13" key="1">
    <citation type="submission" date="2023-10" db="EMBL/GenBank/DDBJ databases">
        <title>Virgibacillus soli CC-YMP-6 genome.</title>
        <authorList>
            <person name="Miliotis G."/>
            <person name="Sengupta P."/>
            <person name="Hameed A."/>
            <person name="Chuvochina M."/>
            <person name="Mcdonagh F."/>
            <person name="Simpson A.C."/>
            <person name="Singh N.K."/>
            <person name="Rekha P.D."/>
            <person name="Raman K."/>
            <person name="Hugenholtz P."/>
            <person name="Venkateswaran K."/>
        </authorList>
    </citation>
    <scope>NUCLEOTIDE SEQUENCE [LARGE SCALE GENOMIC DNA]</scope>
    <source>
        <strain evidence="12 13">CC-YMP-6</strain>
    </source>
</reference>
<proteinExistence type="inferred from homology"/>
<evidence type="ECO:0000256" key="9">
    <source>
        <dbReference type="ARBA" id="ARBA00023152"/>
    </source>
</evidence>
<dbReference type="RefSeq" id="WP_320379562.1">
    <property type="nucleotide sequence ID" value="NZ_JAWDIQ010000001.1"/>
</dbReference>
<accession>A0ABU5CR60</accession>
<dbReference type="CDD" id="cd00318">
    <property type="entry name" value="Phosphoglycerate_kinase"/>
    <property type="match status" value="1"/>
</dbReference>
<feature type="modified residue" description="Phosphothreonine" evidence="10">
    <location>
        <position position="299"/>
    </location>
</feature>
<dbReference type="PRINTS" id="PR00477">
    <property type="entry name" value="PHGLYCKINASE"/>
</dbReference>
<evidence type="ECO:0000256" key="3">
    <source>
        <dbReference type="ARBA" id="ARBA00013061"/>
    </source>
</evidence>
<dbReference type="PANTHER" id="PTHR11406">
    <property type="entry name" value="PHOSPHOGLYCERATE KINASE"/>
    <property type="match status" value="1"/>
</dbReference>
<comment type="caution">
    <text evidence="10">Lacks conserved residue(s) required for the propagation of feature annotation.</text>
</comment>
<comment type="pathway">
    <text evidence="2 10">Carbohydrate degradation; glycolysis; pyruvate from D-glyceraldehyde 3-phosphate: step 2/5.</text>
</comment>
<organism evidence="12 13">
    <name type="scientific">Paracerasibacillus soli</name>
    <dbReference type="NCBI Taxonomy" id="480284"/>
    <lineage>
        <taxon>Bacteria</taxon>
        <taxon>Bacillati</taxon>
        <taxon>Bacillota</taxon>
        <taxon>Bacilli</taxon>
        <taxon>Bacillales</taxon>
        <taxon>Bacillaceae</taxon>
        <taxon>Paracerasibacillus</taxon>
    </lineage>
</organism>
<dbReference type="Proteomes" id="UP001275315">
    <property type="component" value="Unassembled WGS sequence"/>
</dbReference>
<keyword evidence="10" id="KW-0963">Cytoplasm</keyword>
<dbReference type="InterPro" id="IPR036043">
    <property type="entry name" value="Phosphoglycerate_kinase_sf"/>
</dbReference>
<comment type="caution">
    <text evidence="12">The sequence shown here is derived from an EMBL/GenBank/DDBJ whole genome shotgun (WGS) entry which is preliminary data.</text>
</comment>
<dbReference type="PIRSF" id="PIRSF000724">
    <property type="entry name" value="Pgk"/>
    <property type="match status" value="1"/>
</dbReference>
<dbReference type="SUPFAM" id="SSF53748">
    <property type="entry name" value="Phosphoglycerate kinase"/>
    <property type="match status" value="1"/>
</dbReference>
<evidence type="ECO:0000256" key="6">
    <source>
        <dbReference type="ARBA" id="ARBA00022741"/>
    </source>
</evidence>
<keyword evidence="10" id="KW-0597">Phosphoprotein</keyword>
<keyword evidence="6 10" id="KW-0547">Nucleotide-binding</keyword>
<dbReference type="InterPro" id="IPR001576">
    <property type="entry name" value="Phosphoglycerate_kinase"/>
</dbReference>
<feature type="binding site" evidence="10">
    <location>
        <position position="151"/>
    </location>
    <ligand>
        <name>substrate</name>
    </ligand>
</feature>
<feature type="binding site" evidence="10">
    <location>
        <begin position="21"/>
        <end position="23"/>
    </location>
    <ligand>
        <name>substrate</name>
    </ligand>
</feature>
<comment type="similarity">
    <text evidence="10 11">Belongs to the phosphoglycerate kinase family.</text>
</comment>
<feature type="binding site" evidence="10">
    <location>
        <position position="36"/>
    </location>
    <ligand>
        <name>substrate</name>
    </ligand>
</feature>
<keyword evidence="13" id="KW-1185">Reference proteome</keyword>
<evidence type="ECO:0000256" key="1">
    <source>
        <dbReference type="ARBA" id="ARBA00000642"/>
    </source>
</evidence>
<keyword evidence="9 10" id="KW-0324">Glycolysis</keyword>
<keyword evidence="7 10" id="KW-0418">Kinase</keyword>
<dbReference type="PANTHER" id="PTHR11406:SF23">
    <property type="entry name" value="PHOSPHOGLYCERATE KINASE 1, CHLOROPLASTIC-RELATED"/>
    <property type="match status" value="1"/>
</dbReference>
<evidence type="ECO:0000256" key="7">
    <source>
        <dbReference type="ARBA" id="ARBA00022777"/>
    </source>
</evidence>
<gene>
    <name evidence="10" type="primary">pgk</name>
    <name evidence="12" type="ORF">RWD45_10240</name>
</gene>
<evidence type="ECO:0000256" key="4">
    <source>
        <dbReference type="ARBA" id="ARBA00016471"/>
    </source>
</evidence>
<feature type="binding site" evidence="10">
    <location>
        <position position="201"/>
    </location>
    <ligand>
        <name>ATP</name>
        <dbReference type="ChEBI" id="CHEBI:30616"/>
    </ligand>
</feature>
<feature type="binding site" evidence="10">
    <location>
        <begin position="59"/>
        <end position="62"/>
    </location>
    <ligand>
        <name>substrate</name>
    </ligand>
</feature>
<comment type="subcellular location">
    <subcellularLocation>
        <location evidence="10">Cytoplasm</location>
    </subcellularLocation>
</comment>
<dbReference type="EC" id="2.7.2.3" evidence="3 10"/>
<keyword evidence="5 10" id="KW-0808">Transferase</keyword>
<dbReference type="PROSITE" id="PS00111">
    <property type="entry name" value="PGLYCERATE_KINASE"/>
    <property type="match status" value="1"/>
</dbReference>
<evidence type="ECO:0000256" key="2">
    <source>
        <dbReference type="ARBA" id="ARBA00004838"/>
    </source>
</evidence>
<keyword evidence="8 10" id="KW-0067">ATP-binding</keyword>
<evidence type="ECO:0000313" key="13">
    <source>
        <dbReference type="Proteomes" id="UP001275315"/>
    </source>
</evidence>
<dbReference type="Gene3D" id="3.40.50.1260">
    <property type="entry name" value="Phosphoglycerate kinase, N-terminal domain"/>
    <property type="match status" value="2"/>
</dbReference>
<dbReference type="HAMAP" id="MF_00145">
    <property type="entry name" value="Phosphoglyc_kinase"/>
    <property type="match status" value="1"/>
</dbReference>
<dbReference type="GO" id="GO:0004618">
    <property type="term" value="F:phosphoglycerate kinase activity"/>
    <property type="evidence" value="ECO:0007669"/>
    <property type="project" value="UniProtKB-EC"/>
</dbReference>
<evidence type="ECO:0000313" key="12">
    <source>
        <dbReference type="EMBL" id="MDY0408859.1"/>
    </source>
</evidence>
<evidence type="ECO:0000256" key="5">
    <source>
        <dbReference type="ARBA" id="ARBA00022679"/>
    </source>
</evidence>
<feature type="binding site" evidence="10">
    <location>
        <position position="323"/>
    </location>
    <ligand>
        <name>ATP</name>
        <dbReference type="ChEBI" id="CHEBI:30616"/>
    </ligand>
</feature>
<comment type="subunit">
    <text evidence="10">Monomer.</text>
</comment>
<name>A0ABU5CR60_9BACI</name>
<comment type="catalytic activity">
    <reaction evidence="1 10 11">
        <text>(2R)-3-phosphoglycerate + ATP = (2R)-3-phospho-glyceroyl phosphate + ADP</text>
        <dbReference type="Rhea" id="RHEA:14801"/>
        <dbReference type="ChEBI" id="CHEBI:30616"/>
        <dbReference type="ChEBI" id="CHEBI:57604"/>
        <dbReference type="ChEBI" id="CHEBI:58272"/>
        <dbReference type="ChEBI" id="CHEBI:456216"/>
        <dbReference type="EC" id="2.7.2.3"/>
    </reaction>
</comment>
<sequence length="393" mass="42350">MNKKTLEDVQVQGKRVFCRVDFNVPMQDGKVTDDTRIKAALKTIQYLSEHGAKVILASHLGRPKGQVVEELRLDPVAKRLSELTGKEVTKTDAVYGEEVDNAIANLSEGDILLIENVRFELGETKNDPELAQAFANMADLYVNDAFGAAHRAHASTTGVAEKLPAVAGYLMEKELAVLGKALENPDRPFTAIIGGAKVKDKIGVIDHLLDKVDNLIIGGGLAYTFVKAQGHEIGKSLLEEDKIDLAKQFMKKAEEKGVQFVLPIDAIVADDFSEDANKKEVAIDQIPADWEALDIGPKTSEKYRDIIKKSKLVVWNGPMGVFEMDAYANGTKAVAQALAETDGYTIIGGGDSAAAVEKFGLADKMDHVSTGGGASLEFMEGKVLPGVAALNDK</sequence>
<feature type="binding site" evidence="10">
    <location>
        <begin position="349"/>
        <end position="352"/>
    </location>
    <ligand>
        <name>ATP</name>
        <dbReference type="ChEBI" id="CHEBI:30616"/>
    </ligand>
</feature>
<evidence type="ECO:0000256" key="11">
    <source>
        <dbReference type="RuleBase" id="RU000532"/>
    </source>
</evidence>
<dbReference type="InterPro" id="IPR015824">
    <property type="entry name" value="Phosphoglycerate_kinase_N"/>
</dbReference>
<feature type="binding site" evidence="10">
    <location>
        <position position="118"/>
    </location>
    <ligand>
        <name>substrate</name>
    </ligand>
</feature>
<dbReference type="Pfam" id="PF00162">
    <property type="entry name" value="PGK"/>
    <property type="match status" value="1"/>
</dbReference>
<dbReference type="EMBL" id="JAWDIQ010000001">
    <property type="protein sequence ID" value="MDY0408859.1"/>
    <property type="molecule type" value="Genomic_DNA"/>
</dbReference>
<dbReference type="InterPro" id="IPR015911">
    <property type="entry name" value="Phosphoglycerate_kinase_CS"/>
</dbReference>